<sequence>MRLATQVMDKTWLVLRDQGAIVEEATDDPDEDKDGNEKVAVVDEKAAPVLADRLAGKVGATPRVVDVEGGGGGEIVVGEVWCGVAWRGMDGMFGFGFDFSFDFDFKRVDVRLSWSVGSCYGLQRYFLCSGLFGSMCRGSLQAIVLTLVRRNMR</sequence>
<protein>
    <submittedName>
        <fullName evidence="1">Uncharacterized protein</fullName>
    </submittedName>
</protein>
<reference evidence="1" key="1">
    <citation type="journal article" date="2021" name="New Phytol.">
        <title>Evolutionary innovations through gain and loss of genes in the ectomycorrhizal Boletales.</title>
        <authorList>
            <person name="Wu G."/>
            <person name="Miyauchi S."/>
            <person name="Morin E."/>
            <person name="Kuo A."/>
            <person name="Drula E."/>
            <person name="Varga T."/>
            <person name="Kohler A."/>
            <person name="Feng B."/>
            <person name="Cao Y."/>
            <person name="Lipzen A."/>
            <person name="Daum C."/>
            <person name="Hundley H."/>
            <person name="Pangilinan J."/>
            <person name="Johnson J."/>
            <person name="Barry K."/>
            <person name="LaButti K."/>
            <person name="Ng V."/>
            <person name="Ahrendt S."/>
            <person name="Min B."/>
            <person name="Choi I.G."/>
            <person name="Park H."/>
            <person name="Plett J.M."/>
            <person name="Magnuson J."/>
            <person name="Spatafora J.W."/>
            <person name="Nagy L.G."/>
            <person name="Henrissat B."/>
            <person name="Grigoriev I.V."/>
            <person name="Yang Z.L."/>
            <person name="Xu J."/>
            <person name="Martin F.M."/>
        </authorList>
    </citation>
    <scope>NUCLEOTIDE SEQUENCE</scope>
    <source>
        <strain evidence="1">KUC20120723A-06</strain>
    </source>
</reference>
<keyword evidence="2" id="KW-1185">Reference proteome</keyword>
<accession>A0ACB8B2H8</accession>
<comment type="caution">
    <text evidence="1">The sequence shown here is derived from an EMBL/GenBank/DDBJ whole genome shotgun (WGS) entry which is preliminary data.</text>
</comment>
<evidence type="ECO:0000313" key="2">
    <source>
        <dbReference type="Proteomes" id="UP000790709"/>
    </source>
</evidence>
<dbReference type="Proteomes" id="UP000790709">
    <property type="component" value="Unassembled WGS sequence"/>
</dbReference>
<dbReference type="EMBL" id="MU266673">
    <property type="protein sequence ID" value="KAH7919298.1"/>
    <property type="molecule type" value="Genomic_DNA"/>
</dbReference>
<evidence type="ECO:0000313" key="1">
    <source>
        <dbReference type="EMBL" id="KAH7919298.1"/>
    </source>
</evidence>
<proteinExistence type="predicted"/>
<name>A0ACB8B2H8_9AGAM</name>
<organism evidence="1 2">
    <name type="scientific">Leucogyrophana mollusca</name>
    <dbReference type="NCBI Taxonomy" id="85980"/>
    <lineage>
        <taxon>Eukaryota</taxon>
        <taxon>Fungi</taxon>
        <taxon>Dikarya</taxon>
        <taxon>Basidiomycota</taxon>
        <taxon>Agaricomycotina</taxon>
        <taxon>Agaricomycetes</taxon>
        <taxon>Agaricomycetidae</taxon>
        <taxon>Boletales</taxon>
        <taxon>Boletales incertae sedis</taxon>
        <taxon>Leucogyrophana</taxon>
    </lineage>
</organism>
<gene>
    <name evidence="1" type="ORF">BV22DRAFT_1041046</name>
</gene>